<evidence type="ECO:0000256" key="1">
    <source>
        <dbReference type="SAM" id="MobiDB-lite"/>
    </source>
</evidence>
<feature type="compositionally biased region" description="Polar residues" evidence="1">
    <location>
        <begin position="128"/>
        <end position="138"/>
    </location>
</feature>
<name>A0A8T0V8X1_PANVG</name>
<proteinExistence type="predicted"/>
<dbReference type="AlphaFoldDB" id="A0A8T0V8X1"/>
<feature type="region of interest" description="Disordered" evidence="1">
    <location>
        <begin position="1"/>
        <end position="35"/>
    </location>
</feature>
<comment type="caution">
    <text evidence="2">The sequence shown here is derived from an EMBL/GenBank/DDBJ whole genome shotgun (WGS) entry which is preliminary data.</text>
</comment>
<keyword evidence="3" id="KW-1185">Reference proteome</keyword>
<evidence type="ECO:0000313" key="2">
    <source>
        <dbReference type="EMBL" id="KAG2628419.1"/>
    </source>
</evidence>
<reference evidence="2" key="1">
    <citation type="submission" date="2020-05" db="EMBL/GenBank/DDBJ databases">
        <title>WGS assembly of Panicum virgatum.</title>
        <authorList>
            <person name="Lovell J.T."/>
            <person name="Jenkins J."/>
            <person name="Shu S."/>
            <person name="Juenger T.E."/>
            <person name="Schmutz J."/>
        </authorList>
    </citation>
    <scope>NUCLEOTIDE SEQUENCE</scope>
    <source>
        <strain evidence="2">AP13</strain>
    </source>
</reference>
<feature type="compositionally biased region" description="Polar residues" evidence="1">
    <location>
        <begin position="217"/>
        <end position="227"/>
    </location>
</feature>
<protein>
    <submittedName>
        <fullName evidence="2">Uncharacterized protein</fullName>
    </submittedName>
</protein>
<feature type="region of interest" description="Disordered" evidence="1">
    <location>
        <begin position="217"/>
        <end position="285"/>
    </location>
</feature>
<feature type="compositionally biased region" description="Basic and acidic residues" evidence="1">
    <location>
        <begin position="250"/>
        <end position="275"/>
    </location>
</feature>
<feature type="region of interest" description="Disordered" evidence="1">
    <location>
        <begin position="115"/>
        <end position="150"/>
    </location>
</feature>
<feature type="compositionally biased region" description="Polar residues" evidence="1">
    <location>
        <begin position="276"/>
        <end position="285"/>
    </location>
</feature>
<gene>
    <name evidence="2" type="ORF">PVAP13_3KG385608</name>
</gene>
<dbReference type="Proteomes" id="UP000823388">
    <property type="component" value="Chromosome 3K"/>
</dbReference>
<evidence type="ECO:0000313" key="3">
    <source>
        <dbReference type="Proteomes" id="UP000823388"/>
    </source>
</evidence>
<accession>A0A8T0V8X1</accession>
<organism evidence="2 3">
    <name type="scientific">Panicum virgatum</name>
    <name type="common">Blackwell switchgrass</name>
    <dbReference type="NCBI Taxonomy" id="38727"/>
    <lineage>
        <taxon>Eukaryota</taxon>
        <taxon>Viridiplantae</taxon>
        <taxon>Streptophyta</taxon>
        <taxon>Embryophyta</taxon>
        <taxon>Tracheophyta</taxon>
        <taxon>Spermatophyta</taxon>
        <taxon>Magnoliopsida</taxon>
        <taxon>Liliopsida</taxon>
        <taxon>Poales</taxon>
        <taxon>Poaceae</taxon>
        <taxon>PACMAD clade</taxon>
        <taxon>Panicoideae</taxon>
        <taxon>Panicodae</taxon>
        <taxon>Paniceae</taxon>
        <taxon>Panicinae</taxon>
        <taxon>Panicum</taxon>
        <taxon>Panicum sect. Hiantes</taxon>
    </lineage>
</organism>
<dbReference type="EMBL" id="CM029041">
    <property type="protein sequence ID" value="KAG2628419.1"/>
    <property type="molecule type" value="Genomic_DNA"/>
</dbReference>
<sequence length="314" mass="34181">MEESCTSPPPSRDLAGGRTHARRRAAAPRACRGCPRRPPWLHAVPPPAAAAPRAGRGCLPVPLLRLPAPRPSAAAAKLKTLKPLQDAVEAPCPLAADCGSCMTKSLAYAAQIRHKHHQGRDTPRPACTPTSLPPTGSSMAPAPWPTAPRSAARRPADVLCCRRAALAGQRHYASRVRNHRLDVGMPVPSNVVIMPPLRVIGISCTMDMPRQPRVTLTDITNTSTSDQAGAVDAAAPRRQERNKQQRKRRSEMSDEQREEINRKQHEYRARKKAESNRTYPTGVLTPTMTSSTLAVQNQSHSANPLFECMNKVTT</sequence>